<accession>A0A7K3WNJ1</accession>
<reference evidence="2 3" key="1">
    <citation type="submission" date="2020-02" db="EMBL/GenBank/DDBJ databases">
        <title>Out from the shadows clarifying the taxonomy of the family Cryomorphaceae and related taxa by utilizing the GTDB taxonomic framework.</title>
        <authorList>
            <person name="Bowman J.P."/>
        </authorList>
    </citation>
    <scope>NUCLEOTIDE SEQUENCE [LARGE SCALE GENOMIC DNA]</scope>
    <source>
        <strain evidence="2 3">QSSC 1-22</strain>
    </source>
</reference>
<feature type="chain" id="PRO_5029655205" description="DUF4177 domain-containing protein" evidence="1">
    <location>
        <begin position="20"/>
        <end position="151"/>
    </location>
</feature>
<sequence>MLKNSLTISALLFVSLAFSQQVEYKVVTSVESIVPMGIGRSRIIESQQEISIEDLTTTRTDGKKSDQGTVNRKDAKIDHFDETKLLNFYSATGINFQNIASNDALIADKINKLVSAGWELTFVVSGVESDSGKDDGTGIFIIRYFFKRTLK</sequence>
<keyword evidence="1" id="KW-0732">Signal</keyword>
<dbReference type="EMBL" id="JAAGVY010000003">
    <property type="protein sequence ID" value="NEN22422.1"/>
    <property type="molecule type" value="Genomic_DNA"/>
</dbReference>
<comment type="caution">
    <text evidence="2">The sequence shown here is derived from an EMBL/GenBank/DDBJ whole genome shotgun (WGS) entry which is preliminary data.</text>
</comment>
<evidence type="ECO:0000256" key="1">
    <source>
        <dbReference type="SAM" id="SignalP"/>
    </source>
</evidence>
<dbReference type="Proteomes" id="UP000486602">
    <property type="component" value="Unassembled WGS sequence"/>
</dbReference>
<protein>
    <recommendedName>
        <fullName evidence="4">DUF4177 domain-containing protein</fullName>
    </recommendedName>
</protein>
<dbReference type="RefSeq" id="WP_163283151.1">
    <property type="nucleotide sequence ID" value="NZ_JAAGVY010000003.1"/>
</dbReference>
<dbReference type="AlphaFoldDB" id="A0A7K3WNJ1"/>
<evidence type="ECO:0000313" key="3">
    <source>
        <dbReference type="Proteomes" id="UP000486602"/>
    </source>
</evidence>
<evidence type="ECO:0000313" key="2">
    <source>
        <dbReference type="EMBL" id="NEN22422.1"/>
    </source>
</evidence>
<name>A0A7K3WNJ1_9FLAO</name>
<proteinExistence type="predicted"/>
<keyword evidence="3" id="KW-1185">Reference proteome</keyword>
<gene>
    <name evidence="2" type="ORF">G3O08_02760</name>
</gene>
<feature type="signal peptide" evidence="1">
    <location>
        <begin position="1"/>
        <end position="19"/>
    </location>
</feature>
<evidence type="ECO:0008006" key="4">
    <source>
        <dbReference type="Google" id="ProtNLM"/>
    </source>
</evidence>
<organism evidence="2 3">
    <name type="scientific">Cryomorpha ignava</name>
    <dbReference type="NCBI Taxonomy" id="101383"/>
    <lineage>
        <taxon>Bacteria</taxon>
        <taxon>Pseudomonadati</taxon>
        <taxon>Bacteroidota</taxon>
        <taxon>Flavobacteriia</taxon>
        <taxon>Flavobacteriales</taxon>
        <taxon>Cryomorphaceae</taxon>
        <taxon>Cryomorpha</taxon>
    </lineage>
</organism>